<dbReference type="GO" id="GO:0016705">
    <property type="term" value="F:oxidoreductase activity, acting on paired donors, with incorporation or reduction of molecular oxygen"/>
    <property type="evidence" value="ECO:0007669"/>
    <property type="project" value="InterPro"/>
</dbReference>
<accession>A0A7C8MP13</accession>
<evidence type="ECO:0000256" key="4">
    <source>
        <dbReference type="ARBA" id="ARBA00023004"/>
    </source>
</evidence>
<comment type="similarity">
    <text evidence="2">Belongs to the cytochrome P450 family.</text>
</comment>
<dbReference type="AlphaFoldDB" id="A0A7C8MP13"/>
<dbReference type="Pfam" id="PF00067">
    <property type="entry name" value="p450"/>
    <property type="match status" value="1"/>
</dbReference>
<feature type="binding site" description="axial binding residue" evidence="6">
    <location>
        <position position="322"/>
    </location>
    <ligand>
        <name>heme</name>
        <dbReference type="ChEBI" id="CHEBI:30413"/>
    </ligand>
    <ligandPart>
        <name>Fe</name>
        <dbReference type="ChEBI" id="CHEBI:18248"/>
    </ligandPart>
</feature>
<dbReference type="InterPro" id="IPR053007">
    <property type="entry name" value="CYP450_monoxygenase_sec-met"/>
</dbReference>
<keyword evidence="3 6" id="KW-0479">Metal-binding</keyword>
<protein>
    <recommendedName>
        <fullName evidence="9">Cytochrome P450</fullName>
    </recommendedName>
</protein>
<evidence type="ECO:0008006" key="9">
    <source>
        <dbReference type="Google" id="ProtNLM"/>
    </source>
</evidence>
<dbReference type="PANTHER" id="PTHR47582:SF1">
    <property type="entry name" value="P450, PUTATIVE (EUROFUNG)-RELATED"/>
    <property type="match status" value="1"/>
</dbReference>
<dbReference type="SUPFAM" id="SSF48264">
    <property type="entry name" value="Cytochrome P450"/>
    <property type="match status" value="1"/>
</dbReference>
<keyword evidence="8" id="KW-1185">Reference proteome</keyword>
<reference evidence="7 8" key="1">
    <citation type="submission" date="2019-12" db="EMBL/GenBank/DDBJ databases">
        <title>Draft genome sequence of the ascomycete Xylaria multiplex DSM 110363.</title>
        <authorList>
            <person name="Buettner E."/>
            <person name="Kellner H."/>
        </authorList>
    </citation>
    <scope>NUCLEOTIDE SEQUENCE [LARGE SCALE GENOMIC DNA]</scope>
    <source>
        <strain evidence="7 8">DSM 110363</strain>
    </source>
</reference>
<organism evidence="7 8">
    <name type="scientific">Xylaria multiplex</name>
    <dbReference type="NCBI Taxonomy" id="323545"/>
    <lineage>
        <taxon>Eukaryota</taxon>
        <taxon>Fungi</taxon>
        <taxon>Dikarya</taxon>
        <taxon>Ascomycota</taxon>
        <taxon>Pezizomycotina</taxon>
        <taxon>Sordariomycetes</taxon>
        <taxon>Xylariomycetidae</taxon>
        <taxon>Xylariales</taxon>
        <taxon>Xylariaceae</taxon>
        <taxon>Xylaria</taxon>
    </lineage>
</organism>
<dbReference type="EMBL" id="WUBL01000061">
    <property type="protein sequence ID" value="KAF2967830.1"/>
    <property type="molecule type" value="Genomic_DNA"/>
</dbReference>
<keyword evidence="5" id="KW-0560">Oxidoreductase</keyword>
<evidence type="ECO:0000256" key="5">
    <source>
        <dbReference type="ARBA" id="ARBA00023033"/>
    </source>
</evidence>
<gene>
    <name evidence="7" type="ORF">GQX73_g5767</name>
</gene>
<dbReference type="Gene3D" id="1.10.630.10">
    <property type="entry name" value="Cytochrome P450"/>
    <property type="match status" value="1"/>
</dbReference>
<dbReference type="GO" id="GO:0004497">
    <property type="term" value="F:monooxygenase activity"/>
    <property type="evidence" value="ECO:0007669"/>
    <property type="project" value="UniProtKB-KW"/>
</dbReference>
<evidence type="ECO:0000256" key="3">
    <source>
        <dbReference type="ARBA" id="ARBA00022723"/>
    </source>
</evidence>
<dbReference type="PANTHER" id="PTHR47582">
    <property type="entry name" value="P450, PUTATIVE (EUROFUNG)-RELATED"/>
    <property type="match status" value="1"/>
</dbReference>
<comment type="cofactor">
    <cofactor evidence="1 6">
        <name>heme</name>
        <dbReference type="ChEBI" id="CHEBI:30413"/>
    </cofactor>
</comment>
<evidence type="ECO:0000256" key="2">
    <source>
        <dbReference type="ARBA" id="ARBA00010617"/>
    </source>
</evidence>
<dbReference type="Proteomes" id="UP000481858">
    <property type="component" value="Unassembled WGS sequence"/>
</dbReference>
<dbReference type="PRINTS" id="PR00465">
    <property type="entry name" value="EP450IV"/>
</dbReference>
<keyword evidence="4 6" id="KW-0408">Iron</keyword>
<keyword evidence="5" id="KW-0503">Monooxygenase</keyword>
<dbReference type="InParanoid" id="A0A7C8MP13"/>
<dbReference type="InterPro" id="IPR001128">
    <property type="entry name" value="Cyt_P450"/>
</dbReference>
<dbReference type="GO" id="GO:0020037">
    <property type="term" value="F:heme binding"/>
    <property type="evidence" value="ECO:0007669"/>
    <property type="project" value="InterPro"/>
</dbReference>
<dbReference type="InterPro" id="IPR002403">
    <property type="entry name" value="Cyt_P450_E_grp-IV"/>
</dbReference>
<sequence>MNTVQLKQMSMYFPPQGPAVDVDSLWIWLRDIMTLTKTTVLLGARNNPWLNDRSLVETYWAYETNPSRRFNITGVGRRRSAQNHKILVAALKSYFDAAYDQSSDYRDSDIAAMTRATGAMQREAGFLPTDIAAAHFVIIHGGLVSAVPTTFWAIAYVFSDPALLARARQDALAAVTLAPANEENKRRGYKREARILNDRLEVLCPLLVSVLRETQRLVAVGTLHRRVLEDTEISASTDDRTYLLTKGTAIFVPVFPCHRNESVWGSIPDAFRLGRFHKDKYSYKRGAGNESYTLDVAQLPPVSSTQLQRKAYIPFGGGKEMCPGRHLAVAETLGTLVMLVLGFEITRPGGSIFKLPPFAAPKMSAQTARPHQDADMRAQIRRRKGWEDVVWGVKEE</sequence>
<evidence type="ECO:0000256" key="1">
    <source>
        <dbReference type="ARBA" id="ARBA00001971"/>
    </source>
</evidence>
<evidence type="ECO:0000313" key="7">
    <source>
        <dbReference type="EMBL" id="KAF2967830.1"/>
    </source>
</evidence>
<keyword evidence="6" id="KW-0349">Heme</keyword>
<evidence type="ECO:0000256" key="6">
    <source>
        <dbReference type="PIRSR" id="PIRSR602403-1"/>
    </source>
</evidence>
<dbReference type="InterPro" id="IPR036396">
    <property type="entry name" value="Cyt_P450_sf"/>
</dbReference>
<proteinExistence type="inferred from homology"/>
<name>A0A7C8MP13_9PEZI</name>
<evidence type="ECO:0000313" key="8">
    <source>
        <dbReference type="Proteomes" id="UP000481858"/>
    </source>
</evidence>
<comment type="caution">
    <text evidence="7">The sequence shown here is derived from an EMBL/GenBank/DDBJ whole genome shotgun (WGS) entry which is preliminary data.</text>
</comment>
<dbReference type="GO" id="GO:0005506">
    <property type="term" value="F:iron ion binding"/>
    <property type="evidence" value="ECO:0007669"/>
    <property type="project" value="InterPro"/>
</dbReference>
<dbReference type="OrthoDB" id="1470350at2759"/>